<dbReference type="PANTHER" id="PTHR23131">
    <property type="entry name" value="ENDORIBONUCLEASE LACTB2"/>
    <property type="match status" value="1"/>
</dbReference>
<sequence>MPGIRRMTVQNPGPFTFFGTNSYIIGHEDVAILDPGPLHEKHMHALLRATQGQKVEAILVSHTHMDHSPGAKALQAVTGAPIIGCGAHRPARDLAAMETNALDASADKDYRPDQELGDGERYAIGGFTLEAVPTPGHTANHLCFAVEGTEVLFSADHVMAWSTSIVAPPDGAMSDYMASLERLQARAEDHFLPGHGAAVTQAHEYMSALWDHRKAREKAIAGCLSGNPLSIPQIVELVYQGLDPMLKPAAGLSVFAHLEDLTSQGIVKAVPSASLQAVYMTP</sequence>
<dbReference type="Pfam" id="PF00753">
    <property type="entry name" value="Lactamase_B"/>
    <property type="match status" value="1"/>
</dbReference>
<protein>
    <submittedName>
        <fullName evidence="2">MBL fold metallo-hydrolase</fullName>
    </submittedName>
</protein>
<dbReference type="InterPro" id="IPR001279">
    <property type="entry name" value="Metallo-B-lactamas"/>
</dbReference>
<proteinExistence type="predicted"/>
<dbReference type="InterPro" id="IPR036388">
    <property type="entry name" value="WH-like_DNA-bd_sf"/>
</dbReference>
<name>A0A939EMU4_9HYPH</name>
<dbReference type="InterPro" id="IPR036866">
    <property type="entry name" value="RibonucZ/Hydroxyglut_hydro"/>
</dbReference>
<dbReference type="AlphaFoldDB" id="A0A939EMU4"/>
<gene>
    <name evidence="2" type="ORF">J0X15_09555</name>
</gene>
<dbReference type="Gene3D" id="1.10.10.10">
    <property type="entry name" value="Winged helix-like DNA-binding domain superfamily/Winged helix DNA-binding domain"/>
    <property type="match status" value="1"/>
</dbReference>
<dbReference type="EMBL" id="JAFLNF010000003">
    <property type="protein sequence ID" value="MBO0345464.1"/>
    <property type="molecule type" value="Genomic_DNA"/>
</dbReference>
<dbReference type="Proteomes" id="UP000664779">
    <property type="component" value="Unassembled WGS sequence"/>
</dbReference>
<evidence type="ECO:0000313" key="2">
    <source>
        <dbReference type="EMBL" id="MBO0345464.1"/>
    </source>
</evidence>
<dbReference type="InterPro" id="IPR041516">
    <property type="entry name" value="LACTB2_WH"/>
</dbReference>
<feature type="domain" description="Metallo-beta-lactamase" evidence="1">
    <location>
        <begin position="19"/>
        <end position="195"/>
    </location>
</feature>
<dbReference type="Pfam" id="PF17778">
    <property type="entry name" value="WHD_BLACT"/>
    <property type="match status" value="1"/>
</dbReference>
<accession>A0A939EMU4</accession>
<reference evidence="2" key="1">
    <citation type="submission" date="2021-03" db="EMBL/GenBank/DDBJ databases">
        <title>Roseibium sp. CAU 1637 isolated from Incheon.</title>
        <authorList>
            <person name="Kim W."/>
        </authorList>
    </citation>
    <scope>NUCLEOTIDE SEQUENCE</scope>
    <source>
        <strain evidence="2">CAU 1637</strain>
    </source>
</reference>
<dbReference type="SMART" id="SM00849">
    <property type="entry name" value="Lactamase_B"/>
    <property type="match status" value="1"/>
</dbReference>
<evidence type="ECO:0000313" key="3">
    <source>
        <dbReference type="Proteomes" id="UP000664779"/>
    </source>
</evidence>
<dbReference type="Gene3D" id="3.60.15.10">
    <property type="entry name" value="Ribonuclease Z/Hydroxyacylglutathione hydrolase-like"/>
    <property type="match status" value="1"/>
</dbReference>
<dbReference type="SUPFAM" id="SSF56281">
    <property type="entry name" value="Metallo-hydrolase/oxidoreductase"/>
    <property type="match status" value="1"/>
</dbReference>
<dbReference type="InterPro" id="IPR050662">
    <property type="entry name" value="Sec-metab_biosynth-thioest"/>
</dbReference>
<evidence type="ECO:0000259" key="1">
    <source>
        <dbReference type="SMART" id="SM00849"/>
    </source>
</evidence>
<dbReference type="CDD" id="cd16278">
    <property type="entry name" value="metallo-hydrolase-like_MBL-fold"/>
    <property type="match status" value="1"/>
</dbReference>
<organism evidence="2 3">
    <name type="scientific">Roseibium limicola</name>
    <dbReference type="NCBI Taxonomy" id="2816037"/>
    <lineage>
        <taxon>Bacteria</taxon>
        <taxon>Pseudomonadati</taxon>
        <taxon>Pseudomonadota</taxon>
        <taxon>Alphaproteobacteria</taxon>
        <taxon>Hyphomicrobiales</taxon>
        <taxon>Stappiaceae</taxon>
        <taxon>Roseibium</taxon>
    </lineage>
</organism>
<dbReference type="PANTHER" id="PTHR23131:SF0">
    <property type="entry name" value="ENDORIBONUCLEASE LACTB2"/>
    <property type="match status" value="1"/>
</dbReference>
<keyword evidence="3" id="KW-1185">Reference proteome</keyword>
<comment type="caution">
    <text evidence="2">The sequence shown here is derived from an EMBL/GenBank/DDBJ whole genome shotgun (WGS) entry which is preliminary data.</text>
</comment>